<keyword evidence="5" id="KW-0720">Serine protease</keyword>
<evidence type="ECO:0000313" key="10">
    <source>
        <dbReference type="EMBL" id="MBL1097754.1"/>
    </source>
</evidence>
<evidence type="ECO:0000256" key="6">
    <source>
        <dbReference type="ARBA" id="ARBA00022837"/>
    </source>
</evidence>
<gene>
    <name evidence="10" type="ORF">JK363_13945</name>
</gene>
<evidence type="ECO:0000256" key="7">
    <source>
        <dbReference type="ARBA" id="ARBA00023145"/>
    </source>
</evidence>
<dbReference type="SUPFAM" id="SSF52743">
    <property type="entry name" value="Subtilisin-like"/>
    <property type="match status" value="1"/>
</dbReference>
<evidence type="ECO:0000256" key="1">
    <source>
        <dbReference type="ARBA" id="ARBA00001913"/>
    </source>
</evidence>
<dbReference type="EMBL" id="JAERRF010000007">
    <property type="protein sequence ID" value="MBL1097754.1"/>
    <property type="molecule type" value="Genomic_DNA"/>
</dbReference>
<dbReference type="RefSeq" id="WP_201875178.1">
    <property type="nucleotide sequence ID" value="NZ_JAERRF010000007.1"/>
</dbReference>
<dbReference type="Proteomes" id="UP000634229">
    <property type="component" value="Unassembled WGS sequence"/>
</dbReference>
<dbReference type="SMART" id="SM00944">
    <property type="entry name" value="Pro-kuma_activ"/>
    <property type="match status" value="1"/>
</dbReference>
<evidence type="ECO:0000256" key="2">
    <source>
        <dbReference type="ARBA" id="ARBA00022670"/>
    </source>
</evidence>
<dbReference type="InterPro" id="IPR000209">
    <property type="entry name" value="Peptidase_S8/S53_dom"/>
</dbReference>
<keyword evidence="6" id="KW-0106">Calcium</keyword>
<evidence type="ECO:0000256" key="4">
    <source>
        <dbReference type="ARBA" id="ARBA00022801"/>
    </source>
</evidence>
<sequence length="678" mass="71402">MTKPRSRRRSSRRRTALVIAPLLAIGLGGIAAPALGALVDSDAPAVRRVPGGFPEADITHAFGSAKVGGRVDPKKEVEFRVYLAGRDKDGLERYARQVSDPHDTAHYKKYLTAAQARERFGVDDAQVKRVRDWLRGAGLKPGSPTAHYLPVSGPAQQVEKALGTVLKDVRNGREKPVHVPTAVTPVTVPNAVAPSVLAVGGLAPVAFQGDAFEDDPSAPARAHAPAQASREPGADPVRRPVRAVGSSSGDQYCSASFGEKPATVVKPYGQTFPWAMCDGYTPQQMRKAYGLDTASATGKGQTVAVVLNGARKNAAADLDAWARHEGVAPLRAGQYKEYLPNPPARETPDGETEQILDLESVRAMAPDADLVYVAASKASPTPGPMFDATAKVVDGRLADVVSNSWYLGVESQMSGDVTASMHHLFALGAVEGIGFTFGSGDEGNSTGPRGDIPHDRPAVEYPASDPMVTSVGGTSLILDRNGRYRYETGWGTTMSWYDIKAGTWDPKLPGLHDGGAGGGTSELFHRPSYQDGITPAGGRSMPDISADADPQTSMNIGYLNTSDAPGRYEPDQAGGTSASAPLTAGMLAVLNERNHAPTGFANPYLYSLHGGPELRDVTDTPLGPGEETGVLVHVDDTPGKVMARTFGKDLGLSATRGYDHVTGLGSPTSALFSGARRR</sequence>
<dbReference type="PROSITE" id="PS00138">
    <property type="entry name" value="SUBTILASE_SER"/>
    <property type="match status" value="1"/>
</dbReference>
<keyword evidence="3" id="KW-0479">Metal-binding</keyword>
<protein>
    <submittedName>
        <fullName evidence="10">S8 family serine peptidase</fullName>
    </submittedName>
</protein>
<dbReference type="CDD" id="cd11377">
    <property type="entry name" value="Pro-peptidase_S53"/>
    <property type="match status" value="1"/>
</dbReference>
<dbReference type="InterPro" id="IPR030400">
    <property type="entry name" value="Sedolisin_dom"/>
</dbReference>
<dbReference type="InterPro" id="IPR036852">
    <property type="entry name" value="Peptidase_S8/S53_dom_sf"/>
</dbReference>
<keyword evidence="2" id="KW-0645">Protease</keyword>
<dbReference type="SUPFAM" id="SSF54897">
    <property type="entry name" value="Protease propeptides/inhibitors"/>
    <property type="match status" value="1"/>
</dbReference>
<dbReference type="PANTHER" id="PTHR14218">
    <property type="entry name" value="PROTEASE S8 TRIPEPTIDYL PEPTIDASE I CLN2"/>
    <property type="match status" value="1"/>
</dbReference>
<proteinExistence type="predicted"/>
<keyword evidence="7" id="KW-0865">Zymogen</keyword>
<comment type="cofactor">
    <cofactor evidence="1">
        <name>Ca(2+)</name>
        <dbReference type="ChEBI" id="CHEBI:29108"/>
    </cofactor>
</comment>
<name>A0ABS1NCU1_9ACTN</name>
<feature type="compositionally biased region" description="Low complexity" evidence="8">
    <location>
        <begin position="217"/>
        <end position="230"/>
    </location>
</feature>
<dbReference type="Gene3D" id="3.40.50.200">
    <property type="entry name" value="Peptidase S8/S53 domain"/>
    <property type="match status" value="1"/>
</dbReference>
<comment type="caution">
    <text evidence="10">The sequence shown here is derived from an EMBL/GenBank/DDBJ whole genome shotgun (WGS) entry which is preliminary data.</text>
</comment>
<evidence type="ECO:0000256" key="3">
    <source>
        <dbReference type="ARBA" id="ARBA00022723"/>
    </source>
</evidence>
<dbReference type="InterPro" id="IPR015366">
    <property type="entry name" value="S53_propep"/>
</dbReference>
<keyword evidence="11" id="KW-1185">Reference proteome</keyword>
<feature type="region of interest" description="Disordered" evidence="8">
    <location>
        <begin position="210"/>
        <end position="252"/>
    </location>
</feature>
<dbReference type="InterPro" id="IPR050819">
    <property type="entry name" value="Tripeptidyl-peptidase_I"/>
</dbReference>
<dbReference type="PROSITE" id="PS51695">
    <property type="entry name" value="SEDOLISIN"/>
    <property type="match status" value="1"/>
</dbReference>
<evidence type="ECO:0000259" key="9">
    <source>
        <dbReference type="PROSITE" id="PS51695"/>
    </source>
</evidence>
<dbReference type="Pfam" id="PF00082">
    <property type="entry name" value="Peptidase_S8"/>
    <property type="match status" value="1"/>
</dbReference>
<organism evidence="10 11">
    <name type="scientific">Streptomyces coffeae</name>
    <dbReference type="NCBI Taxonomy" id="621382"/>
    <lineage>
        <taxon>Bacteria</taxon>
        <taxon>Bacillati</taxon>
        <taxon>Actinomycetota</taxon>
        <taxon>Actinomycetes</taxon>
        <taxon>Kitasatosporales</taxon>
        <taxon>Streptomycetaceae</taxon>
        <taxon>Streptomyces</taxon>
    </lineage>
</organism>
<dbReference type="InterPro" id="IPR023828">
    <property type="entry name" value="Peptidase_S8_Ser-AS"/>
</dbReference>
<keyword evidence="4" id="KW-0378">Hydrolase</keyword>
<reference evidence="10 11" key="1">
    <citation type="submission" date="2021-01" db="EMBL/GenBank/DDBJ databases">
        <title>WGS of actinomycetes isolated from Thailand.</title>
        <authorList>
            <person name="Thawai C."/>
        </authorList>
    </citation>
    <scope>NUCLEOTIDE SEQUENCE [LARGE SCALE GENOMIC DNA]</scope>
    <source>
        <strain evidence="10 11">CA1R205</strain>
    </source>
</reference>
<feature type="domain" description="Peptidase S53" evidence="9">
    <location>
        <begin position="279"/>
        <end position="678"/>
    </location>
</feature>
<dbReference type="PANTHER" id="PTHR14218:SF15">
    <property type="entry name" value="TRIPEPTIDYL-PEPTIDASE 1"/>
    <property type="match status" value="1"/>
</dbReference>
<evidence type="ECO:0000256" key="8">
    <source>
        <dbReference type="SAM" id="MobiDB-lite"/>
    </source>
</evidence>
<evidence type="ECO:0000256" key="5">
    <source>
        <dbReference type="ARBA" id="ARBA00022825"/>
    </source>
</evidence>
<dbReference type="Pfam" id="PF09286">
    <property type="entry name" value="Pro-kuma_activ"/>
    <property type="match status" value="1"/>
</dbReference>
<accession>A0ABS1NCU1</accession>
<dbReference type="CDD" id="cd04056">
    <property type="entry name" value="Peptidases_S53"/>
    <property type="match status" value="1"/>
</dbReference>
<evidence type="ECO:0000313" key="11">
    <source>
        <dbReference type="Proteomes" id="UP000634229"/>
    </source>
</evidence>